<organism evidence="2">
    <name type="scientific">Spongospora subterranea</name>
    <dbReference type="NCBI Taxonomy" id="70186"/>
    <lineage>
        <taxon>Eukaryota</taxon>
        <taxon>Sar</taxon>
        <taxon>Rhizaria</taxon>
        <taxon>Endomyxa</taxon>
        <taxon>Phytomyxea</taxon>
        <taxon>Plasmodiophorida</taxon>
        <taxon>Plasmodiophoridae</taxon>
        <taxon>Spongospora</taxon>
    </lineage>
</organism>
<evidence type="ECO:0000313" key="2">
    <source>
        <dbReference type="EMBL" id="CRZ01667.1"/>
    </source>
</evidence>
<feature type="transmembrane region" description="Helical" evidence="1">
    <location>
        <begin position="64"/>
        <end position="87"/>
    </location>
</feature>
<name>A0A0H5QJ32_9EUKA</name>
<protein>
    <submittedName>
        <fullName evidence="2">Uncharacterized protein</fullName>
    </submittedName>
</protein>
<reference evidence="2" key="1">
    <citation type="submission" date="2015-04" db="EMBL/GenBank/DDBJ databases">
        <title>The genome sequence of the plant pathogenic Rhizarian Plasmodiophora brassicae reveals insights in its biotrophic life cycle and the origin of chitin synthesis.</title>
        <authorList>
            <person name="Schwelm A."/>
            <person name="Fogelqvist J."/>
            <person name="Knaust A."/>
            <person name="Julke S."/>
            <person name="Lilja T."/>
            <person name="Dhandapani V."/>
            <person name="Bonilla-Rosso G."/>
            <person name="Karlsson M."/>
            <person name="Shevchenko A."/>
            <person name="Choi S.R."/>
            <person name="Kim H.G."/>
            <person name="Park J.Y."/>
            <person name="Lim Y.P."/>
            <person name="Ludwig-Muller J."/>
            <person name="Dixelius C."/>
        </authorList>
    </citation>
    <scope>NUCLEOTIDE SEQUENCE</scope>
    <source>
        <tissue evidence="2">Potato root galls</tissue>
    </source>
</reference>
<proteinExistence type="predicted"/>
<keyword evidence="1" id="KW-0472">Membrane</keyword>
<accession>A0A0H5QJ32</accession>
<keyword evidence="1" id="KW-1133">Transmembrane helix</keyword>
<keyword evidence="1" id="KW-0812">Transmembrane</keyword>
<dbReference type="AlphaFoldDB" id="A0A0H5QJ32"/>
<sequence>RRVRTWRREGDFLSNNPGMENVSPKKSASIGSKYRRKERSLAVLTTRFLSKCVSESTEYIDLNVFAKVLSILVFLENIVVLVDFLIIRKWEFLAAVYTTSSISWRTSVPRLVRGRHRTTTTVQSRFILLCLDCGISHYLTTPPGLICYSQNVMMAKEKHIR</sequence>
<feature type="non-terminal residue" evidence="2">
    <location>
        <position position="1"/>
    </location>
</feature>
<dbReference type="EMBL" id="HACM01001225">
    <property type="protein sequence ID" value="CRZ01667.1"/>
    <property type="molecule type" value="Transcribed_RNA"/>
</dbReference>
<evidence type="ECO:0000256" key="1">
    <source>
        <dbReference type="SAM" id="Phobius"/>
    </source>
</evidence>